<evidence type="ECO:0000313" key="3">
    <source>
        <dbReference type="Proteomes" id="UP000712600"/>
    </source>
</evidence>
<dbReference type="Proteomes" id="UP000712600">
    <property type="component" value="Unassembled WGS sequence"/>
</dbReference>
<reference evidence="2" key="1">
    <citation type="submission" date="2019-12" db="EMBL/GenBank/DDBJ databases">
        <title>Genome sequencing and annotation of Brassica cretica.</title>
        <authorList>
            <person name="Studholme D.J."/>
            <person name="Sarris P."/>
        </authorList>
    </citation>
    <scope>NUCLEOTIDE SEQUENCE</scope>
    <source>
        <strain evidence="2">PFS-109/04</strain>
        <tissue evidence="2">Leaf</tissue>
    </source>
</reference>
<dbReference type="EMBL" id="QGKX02000004">
    <property type="protein sequence ID" value="KAF3599344.1"/>
    <property type="molecule type" value="Genomic_DNA"/>
</dbReference>
<dbReference type="AlphaFoldDB" id="A0A8S9SEM0"/>
<proteinExistence type="predicted"/>
<gene>
    <name evidence="2" type="ORF">F2Q69_00035771</name>
</gene>
<feature type="compositionally biased region" description="Polar residues" evidence="1">
    <location>
        <begin position="46"/>
        <end position="57"/>
    </location>
</feature>
<sequence>MVARRSAVPVFLLVALFRFNRMRRSLSVVEGARDCLSLMSNLSRGSGYTVGMSSSEESQGRESMTSTRRRRRGCSSSDESLAGPTLLTAGLDGRACSFETSVPYSPCSYSSFWCFSVS</sequence>
<evidence type="ECO:0000256" key="1">
    <source>
        <dbReference type="SAM" id="MobiDB-lite"/>
    </source>
</evidence>
<comment type="caution">
    <text evidence="2">The sequence shown here is derived from an EMBL/GenBank/DDBJ whole genome shotgun (WGS) entry which is preliminary data.</text>
</comment>
<organism evidence="2 3">
    <name type="scientific">Brassica cretica</name>
    <name type="common">Mustard</name>
    <dbReference type="NCBI Taxonomy" id="69181"/>
    <lineage>
        <taxon>Eukaryota</taxon>
        <taxon>Viridiplantae</taxon>
        <taxon>Streptophyta</taxon>
        <taxon>Embryophyta</taxon>
        <taxon>Tracheophyta</taxon>
        <taxon>Spermatophyta</taxon>
        <taxon>Magnoliopsida</taxon>
        <taxon>eudicotyledons</taxon>
        <taxon>Gunneridae</taxon>
        <taxon>Pentapetalae</taxon>
        <taxon>rosids</taxon>
        <taxon>malvids</taxon>
        <taxon>Brassicales</taxon>
        <taxon>Brassicaceae</taxon>
        <taxon>Brassiceae</taxon>
        <taxon>Brassica</taxon>
    </lineage>
</organism>
<accession>A0A8S9SEM0</accession>
<name>A0A8S9SEM0_BRACR</name>
<feature type="region of interest" description="Disordered" evidence="1">
    <location>
        <begin position="46"/>
        <end position="85"/>
    </location>
</feature>
<protein>
    <submittedName>
        <fullName evidence="2">Uncharacterized protein</fullName>
    </submittedName>
</protein>
<evidence type="ECO:0000313" key="2">
    <source>
        <dbReference type="EMBL" id="KAF3599344.1"/>
    </source>
</evidence>